<protein>
    <submittedName>
        <fullName evidence="2">Uncharacterized protein</fullName>
    </submittedName>
</protein>
<evidence type="ECO:0000256" key="1">
    <source>
        <dbReference type="SAM" id="MobiDB-lite"/>
    </source>
</evidence>
<keyword evidence="3" id="KW-1185">Reference proteome</keyword>
<proteinExistence type="predicted"/>
<feature type="compositionally biased region" description="Basic residues" evidence="1">
    <location>
        <begin position="176"/>
        <end position="195"/>
    </location>
</feature>
<dbReference type="AlphaFoldDB" id="A0A2T7PFQ4"/>
<feature type="compositionally biased region" description="Basic and acidic residues" evidence="1">
    <location>
        <begin position="22"/>
        <end position="47"/>
    </location>
</feature>
<gene>
    <name evidence="2" type="ORF">C0Q70_07688</name>
</gene>
<evidence type="ECO:0000313" key="3">
    <source>
        <dbReference type="Proteomes" id="UP000245119"/>
    </source>
</evidence>
<comment type="caution">
    <text evidence="2">The sequence shown here is derived from an EMBL/GenBank/DDBJ whole genome shotgun (WGS) entry which is preliminary data.</text>
</comment>
<feature type="region of interest" description="Disordered" evidence="1">
    <location>
        <begin position="173"/>
        <end position="203"/>
    </location>
</feature>
<organism evidence="2 3">
    <name type="scientific">Pomacea canaliculata</name>
    <name type="common">Golden apple snail</name>
    <dbReference type="NCBI Taxonomy" id="400727"/>
    <lineage>
        <taxon>Eukaryota</taxon>
        <taxon>Metazoa</taxon>
        <taxon>Spiralia</taxon>
        <taxon>Lophotrochozoa</taxon>
        <taxon>Mollusca</taxon>
        <taxon>Gastropoda</taxon>
        <taxon>Caenogastropoda</taxon>
        <taxon>Architaenioglossa</taxon>
        <taxon>Ampullarioidea</taxon>
        <taxon>Ampullariidae</taxon>
        <taxon>Pomacea</taxon>
    </lineage>
</organism>
<dbReference type="EMBL" id="PZQS01000004">
    <property type="protein sequence ID" value="PVD32255.1"/>
    <property type="molecule type" value="Genomic_DNA"/>
</dbReference>
<feature type="region of interest" description="Disordered" evidence="1">
    <location>
        <begin position="1"/>
        <end position="80"/>
    </location>
</feature>
<name>A0A2T7PFQ4_POMCA</name>
<sequence length="308" mass="35452">MDGLMFSRSDCVQEAEDNQGDDSPKEDPKGEKTAGTEDKDKDKDKGTKSTKGKGSELGDSSDETKTPQARSETSDGRARQREFFKEELKRLEDSLKKESSKIVPPPRKKNTPFIFNSLAPYYDTHTPRFLINLRDGHFMGHTSRRTAQGLCDPWVDLCMDKDVLPAISPQHTTIHEHKKSSKHHGHKQHEHKNKQERKEDDERMPLFPIVTLETKDLATRQLYYSDVPMLRKELKTKYSSQAQQKVEADYKRTRQDFYRLDLDKIDQVPPGSRQHMTSTYLAYLQNTPGSRRAVNECVRSLGIQEQAN</sequence>
<reference evidence="2 3" key="1">
    <citation type="submission" date="2018-04" db="EMBL/GenBank/DDBJ databases">
        <title>The genome of golden apple snail Pomacea canaliculata provides insight into stress tolerance and invasive adaptation.</title>
        <authorList>
            <person name="Liu C."/>
            <person name="Liu B."/>
            <person name="Ren Y."/>
            <person name="Zhang Y."/>
            <person name="Wang H."/>
            <person name="Li S."/>
            <person name="Jiang F."/>
            <person name="Yin L."/>
            <person name="Zhang G."/>
            <person name="Qian W."/>
            <person name="Fan W."/>
        </authorList>
    </citation>
    <scope>NUCLEOTIDE SEQUENCE [LARGE SCALE GENOMIC DNA]</scope>
    <source>
        <strain evidence="2">SZHN2017</strain>
        <tissue evidence="2">Muscle</tissue>
    </source>
</reference>
<dbReference type="Proteomes" id="UP000245119">
    <property type="component" value="Linkage Group LG4"/>
</dbReference>
<evidence type="ECO:0000313" key="2">
    <source>
        <dbReference type="EMBL" id="PVD32255.1"/>
    </source>
</evidence>
<accession>A0A2T7PFQ4</accession>